<accession>A0ABW4R6W9</accession>
<dbReference type="RefSeq" id="WP_379141756.1">
    <property type="nucleotide sequence ID" value="NZ_JBHUEN010000021.1"/>
</dbReference>
<reference evidence="2" key="1">
    <citation type="journal article" date="2019" name="Int. J. Syst. Evol. Microbiol.">
        <title>The Global Catalogue of Microorganisms (GCM) 10K type strain sequencing project: providing services to taxonomists for standard genome sequencing and annotation.</title>
        <authorList>
            <consortium name="The Broad Institute Genomics Platform"/>
            <consortium name="The Broad Institute Genome Sequencing Center for Infectious Disease"/>
            <person name="Wu L."/>
            <person name="Ma J."/>
        </authorList>
    </citation>
    <scope>NUCLEOTIDE SEQUENCE [LARGE SCALE GENOMIC DNA]</scope>
    <source>
        <strain evidence="2">CCUG 56029</strain>
    </source>
</reference>
<dbReference type="InterPro" id="IPR023157">
    <property type="entry name" value="AGR-C-984p-like_sf"/>
</dbReference>
<dbReference type="EMBL" id="JBHUEN010000021">
    <property type="protein sequence ID" value="MFD1881693.1"/>
    <property type="molecule type" value="Genomic_DNA"/>
</dbReference>
<organism evidence="1 2">
    <name type="scientific">Paracoccus pacificus</name>
    <dbReference type="NCBI Taxonomy" id="1463598"/>
    <lineage>
        <taxon>Bacteria</taxon>
        <taxon>Pseudomonadati</taxon>
        <taxon>Pseudomonadota</taxon>
        <taxon>Alphaproteobacteria</taxon>
        <taxon>Rhodobacterales</taxon>
        <taxon>Paracoccaceae</taxon>
        <taxon>Paracoccus</taxon>
    </lineage>
</organism>
<dbReference type="Gene3D" id="1.10.3700.10">
    <property type="entry name" value="AGR C 984p-like"/>
    <property type="match status" value="1"/>
</dbReference>
<keyword evidence="2" id="KW-1185">Reference proteome</keyword>
<name>A0ABW4R6W9_9RHOB</name>
<proteinExistence type="predicted"/>
<dbReference type="Proteomes" id="UP001597213">
    <property type="component" value="Unassembled WGS sequence"/>
</dbReference>
<dbReference type="InterPro" id="IPR010626">
    <property type="entry name" value="DUF1217"/>
</dbReference>
<protein>
    <submittedName>
        <fullName evidence="1">DUF1217 domain-containing protein</fullName>
    </submittedName>
</protein>
<dbReference type="Pfam" id="PF06748">
    <property type="entry name" value="DUF1217"/>
    <property type="match status" value="1"/>
</dbReference>
<evidence type="ECO:0000313" key="1">
    <source>
        <dbReference type="EMBL" id="MFD1881693.1"/>
    </source>
</evidence>
<comment type="caution">
    <text evidence="1">The sequence shown here is derived from an EMBL/GenBank/DDBJ whole genome shotgun (WGS) entry which is preliminary data.</text>
</comment>
<sequence length="261" mass="28872">MSFQVSVGATGYAGWKILQRTRDAQISAMSREPAIVRSRAYVAEKLPSIASAEQLVGDYRLLQVTLGAYGLEVDQKNKFFVQKVLAEGVTGEGAFSARLSDKRYAAMAREFAFDTDTPNTTDAAFADKLFSQYLDREFERRVGETDQNLRLALNAQREVANLAARPSSDNTKWYEILGNTPLRKVFEGAFGFGSNYARLPIDRQLAEFKNKAQSMFGSSEVASFSKPENLDKLIKTYLVRSQLTGGVTQSPYSAALSILKG</sequence>
<dbReference type="SUPFAM" id="SSF158837">
    <property type="entry name" value="AGR C 984p-like"/>
    <property type="match status" value="1"/>
</dbReference>
<evidence type="ECO:0000313" key="2">
    <source>
        <dbReference type="Proteomes" id="UP001597213"/>
    </source>
</evidence>
<gene>
    <name evidence="1" type="ORF">ACFSCT_08205</name>
</gene>